<evidence type="ECO:0000313" key="2">
    <source>
        <dbReference type="Proteomes" id="UP001151518"/>
    </source>
</evidence>
<reference evidence="1" key="1">
    <citation type="submission" date="2022-07" db="EMBL/GenBank/DDBJ databases">
        <title>Phylogenomic reconstructions and comparative analyses of Kickxellomycotina fungi.</title>
        <authorList>
            <person name="Reynolds N.K."/>
            <person name="Stajich J.E."/>
            <person name="Barry K."/>
            <person name="Grigoriev I.V."/>
            <person name="Crous P."/>
            <person name="Smith M.E."/>
        </authorList>
    </citation>
    <scope>NUCLEOTIDE SEQUENCE</scope>
    <source>
        <strain evidence="1">NRRL 3115</strain>
    </source>
</reference>
<gene>
    <name evidence="1" type="ORF">GGI25_004501</name>
</gene>
<proteinExistence type="predicted"/>
<protein>
    <submittedName>
        <fullName evidence="1">Uncharacterized protein</fullName>
    </submittedName>
</protein>
<sequence length="165" mass="17400">MTQSSTTTTARALRVVGATPSVSLASVPPLVTSGKLYRGVTRSLVPMTLTPMENVLAEYASDGSDSTAGLEDYFATWEGLGKNGTNFQQAQDTVNDGLYYNPAQAVAKQLGLNLDISQDQLYNTGIRQGTGDGSDGMLTLISDTNKEFTSDTLGNSGNTLTINGY</sequence>
<dbReference type="Gene3D" id="3.30.386.10">
    <property type="entry name" value="Chitosanase, subunit A, domain 2"/>
    <property type="match status" value="1"/>
</dbReference>
<dbReference type="Pfam" id="PF01374">
    <property type="entry name" value="Glyco_hydro_46"/>
    <property type="match status" value="1"/>
</dbReference>
<dbReference type="Proteomes" id="UP001151518">
    <property type="component" value="Unassembled WGS sequence"/>
</dbReference>
<dbReference type="InterPro" id="IPR023099">
    <property type="entry name" value="Glyco_hydro_46_N"/>
</dbReference>
<dbReference type="OrthoDB" id="76114at2759"/>
<dbReference type="GO" id="GO:0016977">
    <property type="term" value="F:chitosanase activity"/>
    <property type="evidence" value="ECO:0007669"/>
    <property type="project" value="InterPro"/>
</dbReference>
<dbReference type="SUPFAM" id="SSF53955">
    <property type="entry name" value="Lysozyme-like"/>
    <property type="match status" value="1"/>
</dbReference>
<dbReference type="GO" id="GO:0005576">
    <property type="term" value="C:extracellular region"/>
    <property type="evidence" value="ECO:0007669"/>
    <property type="project" value="InterPro"/>
</dbReference>
<organism evidence="1 2">
    <name type="scientific">Coemansia spiralis</name>
    <dbReference type="NCBI Taxonomy" id="417178"/>
    <lineage>
        <taxon>Eukaryota</taxon>
        <taxon>Fungi</taxon>
        <taxon>Fungi incertae sedis</taxon>
        <taxon>Zoopagomycota</taxon>
        <taxon>Kickxellomycotina</taxon>
        <taxon>Kickxellomycetes</taxon>
        <taxon>Kickxellales</taxon>
        <taxon>Kickxellaceae</taxon>
        <taxon>Coemansia</taxon>
    </lineage>
</organism>
<dbReference type="GO" id="GO:0005975">
    <property type="term" value="P:carbohydrate metabolic process"/>
    <property type="evidence" value="ECO:0007669"/>
    <property type="project" value="InterPro"/>
</dbReference>
<dbReference type="InterPro" id="IPR000400">
    <property type="entry name" value="Glyco_hydro_46"/>
</dbReference>
<name>A0A9W8KWL8_9FUNG</name>
<accession>A0A9W8KWL8</accession>
<comment type="caution">
    <text evidence="1">The sequence shown here is derived from an EMBL/GenBank/DDBJ whole genome shotgun (WGS) entry which is preliminary data.</text>
</comment>
<dbReference type="InterPro" id="IPR023346">
    <property type="entry name" value="Lysozyme-like_dom_sf"/>
</dbReference>
<dbReference type="AlphaFoldDB" id="A0A9W8KWL8"/>
<dbReference type="Gene3D" id="1.20.141.10">
    <property type="entry name" value="Chitosanase, subunit A, domain 1"/>
    <property type="match status" value="1"/>
</dbReference>
<evidence type="ECO:0000313" key="1">
    <source>
        <dbReference type="EMBL" id="KAJ2674016.1"/>
    </source>
</evidence>
<dbReference type="EMBL" id="JANBTW010000061">
    <property type="protein sequence ID" value="KAJ2674016.1"/>
    <property type="molecule type" value="Genomic_DNA"/>
</dbReference>